<keyword evidence="6" id="KW-0546">Nucleotide metabolism</keyword>
<evidence type="ECO:0000256" key="2">
    <source>
        <dbReference type="ARBA" id="ARBA00008142"/>
    </source>
</evidence>
<name>A0ABR6WSM7_9FIRM</name>
<proteinExistence type="inferred from homology"/>
<keyword evidence="5" id="KW-0418">Kinase</keyword>
<evidence type="ECO:0000259" key="8">
    <source>
        <dbReference type="SMART" id="SM00562"/>
    </source>
</evidence>
<evidence type="ECO:0000256" key="7">
    <source>
        <dbReference type="PROSITE-ProRule" id="PRU00706"/>
    </source>
</evidence>
<dbReference type="PROSITE" id="PS51374">
    <property type="entry name" value="NDPK_LIKE"/>
    <property type="match status" value="1"/>
</dbReference>
<evidence type="ECO:0000256" key="6">
    <source>
        <dbReference type="ARBA" id="ARBA00023080"/>
    </source>
</evidence>
<keyword evidence="10" id="KW-1185">Reference proteome</keyword>
<comment type="cofactor">
    <cofactor evidence="1">
        <name>Mg(2+)</name>
        <dbReference type="ChEBI" id="CHEBI:18420"/>
    </cofactor>
</comment>
<keyword evidence="4" id="KW-0808">Transferase</keyword>
<dbReference type="EC" id="2.7.4.6" evidence="3"/>
<evidence type="ECO:0000256" key="5">
    <source>
        <dbReference type="ARBA" id="ARBA00022777"/>
    </source>
</evidence>
<dbReference type="SMART" id="SM00562">
    <property type="entry name" value="NDK"/>
    <property type="match status" value="1"/>
</dbReference>
<evidence type="ECO:0000256" key="4">
    <source>
        <dbReference type="ARBA" id="ARBA00022679"/>
    </source>
</evidence>
<dbReference type="EMBL" id="WJBC01000002">
    <property type="protein sequence ID" value="MBC3803236.1"/>
    <property type="molecule type" value="Genomic_DNA"/>
</dbReference>
<accession>A0ABR6WSM7</accession>
<dbReference type="SUPFAM" id="SSF54919">
    <property type="entry name" value="Nucleoside diphosphate kinase, NDK"/>
    <property type="match status" value="1"/>
</dbReference>
<dbReference type="Proteomes" id="UP000603234">
    <property type="component" value="Unassembled WGS sequence"/>
</dbReference>
<reference evidence="9 10" key="1">
    <citation type="journal article" date="2020" name="mSystems">
        <title>Defining Genomic and Predicted Metabolic Features of the Acetobacterium Genus.</title>
        <authorList>
            <person name="Ross D.E."/>
            <person name="Marshall C.W."/>
            <person name="Gulliver D."/>
            <person name="May H.D."/>
            <person name="Norman R.S."/>
        </authorList>
    </citation>
    <scope>NUCLEOTIDE SEQUENCE [LARGE SCALE GENOMIC DNA]</scope>
    <source>
        <strain evidence="9 10">DSM 8238</strain>
    </source>
</reference>
<evidence type="ECO:0000313" key="10">
    <source>
        <dbReference type="Proteomes" id="UP000603234"/>
    </source>
</evidence>
<dbReference type="InterPro" id="IPR034907">
    <property type="entry name" value="NDK-like_dom"/>
</dbReference>
<comment type="similarity">
    <text evidence="2 7">Belongs to the NDK family.</text>
</comment>
<dbReference type="Pfam" id="PF00334">
    <property type="entry name" value="NDK"/>
    <property type="match status" value="1"/>
</dbReference>
<organism evidence="9 10">
    <name type="scientific">Acetobacterium fimetarium</name>
    <dbReference type="NCBI Taxonomy" id="52691"/>
    <lineage>
        <taxon>Bacteria</taxon>
        <taxon>Bacillati</taxon>
        <taxon>Bacillota</taxon>
        <taxon>Clostridia</taxon>
        <taxon>Eubacteriales</taxon>
        <taxon>Eubacteriaceae</taxon>
        <taxon>Acetobacterium</taxon>
    </lineage>
</organism>
<evidence type="ECO:0000256" key="1">
    <source>
        <dbReference type="ARBA" id="ARBA00001946"/>
    </source>
</evidence>
<gene>
    <name evidence="9" type="ORF">GH808_02095</name>
</gene>
<dbReference type="Gene3D" id="3.30.70.141">
    <property type="entry name" value="Nucleoside diphosphate kinase-like domain"/>
    <property type="match status" value="1"/>
</dbReference>
<feature type="domain" description="Nucleoside diphosphate kinase-like" evidence="8">
    <location>
        <begin position="2"/>
        <end position="154"/>
    </location>
</feature>
<evidence type="ECO:0000256" key="3">
    <source>
        <dbReference type="ARBA" id="ARBA00012966"/>
    </source>
</evidence>
<dbReference type="PANTHER" id="PTHR11349">
    <property type="entry name" value="NUCLEOSIDE DIPHOSPHATE KINASE"/>
    <property type="match status" value="1"/>
</dbReference>
<evidence type="ECO:0000313" key="9">
    <source>
        <dbReference type="EMBL" id="MBC3803236.1"/>
    </source>
</evidence>
<comment type="caution">
    <text evidence="7">Lacks conserved residue(s) required for the propagation of feature annotation.</text>
</comment>
<protein>
    <recommendedName>
        <fullName evidence="3">nucleoside-diphosphate kinase</fullName>
        <ecNumber evidence="3">2.7.4.6</ecNumber>
    </recommendedName>
</protein>
<dbReference type="RefSeq" id="WP_186841153.1">
    <property type="nucleotide sequence ID" value="NZ_WJBC01000002.1"/>
</dbReference>
<dbReference type="InterPro" id="IPR036850">
    <property type="entry name" value="NDK-like_dom_sf"/>
</dbReference>
<comment type="caution">
    <text evidence="9">The sequence shown here is derived from an EMBL/GenBank/DDBJ whole genome shotgun (WGS) entry which is preliminary data.</text>
</comment>
<sequence length="157" mass="17822">MKSYALIIMKPDALELDLVETIIQRFLKEGFKIEMVGFKQVDQYLILSHYTQVIDKLGEQFKQMIIADFVGKSMMPVILSQNGKKAIENARALTGATDPSASLPGTIRGDYGVDSMKAADREKRVCKNLVHCSDSRESFLTEMKLWFNQKTYDIFSV</sequence>